<feature type="region of interest" description="Disordered" evidence="8">
    <location>
        <begin position="26"/>
        <end position="51"/>
    </location>
</feature>
<feature type="compositionally biased region" description="Polar residues" evidence="8">
    <location>
        <begin position="34"/>
        <end position="51"/>
    </location>
</feature>
<gene>
    <name evidence="12" type="ORF">GFH30_12165</name>
    <name evidence="11" type="ORF">GHJ48_08060</name>
</gene>
<dbReference type="AlphaFoldDB" id="A0A5Q0P653"/>
<evidence type="ECO:0000256" key="4">
    <source>
        <dbReference type="ARBA" id="ARBA00022764"/>
    </source>
</evidence>
<organism evidence="11 14">
    <name type="scientific">Acinetobacter wanghuae</name>
    <dbReference type="NCBI Taxonomy" id="2662362"/>
    <lineage>
        <taxon>Bacteria</taxon>
        <taxon>Pseudomonadati</taxon>
        <taxon>Pseudomonadota</taxon>
        <taxon>Gammaproteobacteria</taxon>
        <taxon>Moraxellales</taxon>
        <taxon>Moraxellaceae</taxon>
        <taxon>Acinetobacter</taxon>
    </lineage>
</organism>
<evidence type="ECO:0000313" key="13">
    <source>
        <dbReference type="Proteomes" id="UP000327478"/>
    </source>
</evidence>
<dbReference type="Proteomes" id="UP000327478">
    <property type="component" value="Chromosome"/>
</dbReference>
<dbReference type="InterPro" id="IPR051470">
    <property type="entry name" value="Thiol:disulfide_interchange"/>
</dbReference>
<dbReference type="Proteomes" id="UP000480556">
    <property type="component" value="Unassembled WGS sequence"/>
</dbReference>
<accession>A0A5Q0P653</accession>
<dbReference type="PROSITE" id="PS51257">
    <property type="entry name" value="PROKAR_LIPOPROTEIN"/>
    <property type="match status" value="1"/>
</dbReference>
<dbReference type="InterPro" id="IPR033954">
    <property type="entry name" value="DiS-bond_Isoase_DsbC/G"/>
</dbReference>
<evidence type="ECO:0000256" key="1">
    <source>
        <dbReference type="ARBA" id="ARBA00004418"/>
    </source>
</evidence>
<dbReference type="InterPro" id="IPR012336">
    <property type="entry name" value="Thioredoxin-like_fold"/>
</dbReference>
<dbReference type="InterPro" id="IPR009094">
    <property type="entry name" value="DiS-bond_isomerase_DsbC/G_N_sf"/>
</dbReference>
<evidence type="ECO:0000259" key="10">
    <source>
        <dbReference type="Pfam" id="PF13098"/>
    </source>
</evidence>
<feature type="chain" id="PRO_5041746788" description="Thiol:disulfide interchange protein" evidence="7">
    <location>
        <begin position="23"/>
        <end position="271"/>
    </location>
</feature>
<evidence type="ECO:0000313" key="14">
    <source>
        <dbReference type="Proteomes" id="UP000480556"/>
    </source>
</evidence>
<dbReference type="GO" id="GO:0042597">
    <property type="term" value="C:periplasmic space"/>
    <property type="evidence" value="ECO:0007669"/>
    <property type="project" value="UniProtKB-SubCell"/>
</dbReference>
<feature type="domain" description="Disulphide bond isomerase DsbC/G N-terminal" evidence="9">
    <location>
        <begin position="59"/>
        <end position="122"/>
    </location>
</feature>
<dbReference type="CDD" id="cd03020">
    <property type="entry name" value="DsbA_DsbC_DsbG"/>
    <property type="match status" value="1"/>
</dbReference>
<keyword evidence="4 7" id="KW-0574">Periplasm</keyword>
<evidence type="ECO:0000259" key="9">
    <source>
        <dbReference type="Pfam" id="PF10411"/>
    </source>
</evidence>
<dbReference type="PANTHER" id="PTHR35272">
    <property type="entry name" value="THIOL:DISULFIDE INTERCHANGE PROTEIN DSBC-RELATED"/>
    <property type="match status" value="1"/>
</dbReference>
<comment type="similarity">
    <text evidence="2 7">Belongs to the thioredoxin family. DsbC subfamily.</text>
</comment>
<dbReference type="InterPro" id="IPR036249">
    <property type="entry name" value="Thioredoxin-like_sf"/>
</dbReference>
<name>A0A5Q0P653_9GAMM</name>
<evidence type="ECO:0000256" key="3">
    <source>
        <dbReference type="ARBA" id="ARBA00022729"/>
    </source>
</evidence>
<evidence type="ECO:0000256" key="7">
    <source>
        <dbReference type="RuleBase" id="RU364038"/>
    </source>
</evidence>
<reference evidence="13 14" key="1">
    <citation type="submission" date="2019-10" db="EMBL/GenBank/DDBJ databases">
        <authorList>
            <person name="Dong K."/>
        </authorList>
    </citation>
    <scope>NUCLEOTIDE SEQUENCE [LARGE SCALE GENOMIC DNA]</scope>
    <source>
        <strain evidence="12">Dk386</strain>
        <strain evidence="13">dk386</strain>
        <strain evidence="11">Dk771</strain>
        <strain evidence="14">dk771</strain>
    </source>
</reference>
<keyword evidence="3 7" id="KW-0732">Signal</keyword>
<dbReference type="SUPFAM" id="SSF52833">
    <property type="entry name" value="Thioredoxin-like"/>
    <property type="match status" value="1"/>
</dbReference>
<dbReference type="RefSeq" id="WP_153372963.1">
    <property type="nucleotide sequence ID" value="NZ_CP045650.1"/>
</dbReference>
<dbReference type="EMBL" id="WITK01000012">
    <property type="protein sequence ID" value="MQW92345.1"/>
    <property type="molecule type" value="Genomic_DNA"/>
</dbReference>
<dbReference type="InterPro" id="IPR018950">
    <property type="entry name" value="DiS-bond_isomerase_DsbC/G_N"/>
</dbReference>
<dbReference type="Gene3D" id="3.40.30.10">
    <property type="entry name" value="Glutaredoxin"/>
    <property type="match status" value="1"/>
</dbReference>
<proteinExistence type="inferred from homology"/>
<keyword evidence="6 7" id="KW-0676">Redox-active center</keyword>
<feature type="signal peptide" evidence="7">
    <location>
        <begin position="1"/>
        <end position="22"/>
    </location>
</feature>
<dbReference type="PANTHER" id="PTHR35272:SF3">
    <property type="entry name" value="THIOL:DISULFIDE INTERCHANGE PROTEIN DSBC"/>
    <property type="match status" value="1"/>
</dbReference>
<evidence type="ECO:0000256" key="2">
    <source>
        <dbReference type="ARBA" id="ARBA00009813"/>
    </source>
</evidence>
<dbReference type="Pfam" id="PF13098">
    <property type="entry name" value="Thioredoxin_2"/>
    <property type="match status" value="1"/>
</dbReference>
<feature type="domain" description="Thioredoxin-like fold" evidence="10">
    <location>
        <begin position="148"/>
        <end position="269"/>
    </location>
</feature>
<evidence type="ECO:0000256" key="6">
    <source>
        <dbReference type="ARBA" id="ARBA00023284"/>
    </source>
</evidence>
<comment type="function">
    <text evidence="7">Required for disulfide bond formation in some periplasmic proteins. Acts by transferring its disulfide bond to other proteins and is reduced in the process.</text>
</comment>
<dbReference type="SUPFAM" id="SSF54423">
    <property type="entry name" value="DsbC/DsbG N-terminal domain-like"/>
    <property type="match status" value="1"/>
</dbReference>
<keyword evidence="5" id="KW-1015">Disulfide bond</keyword>
<dbReference type="Gene3D" id="3.10.450.70">
    <property type="entry name" value="Disulphide bond isomerase, DsbC/G, N-terminal"/>
    <property type="match status" value="1"/>
</dbReference>
<keyword evidence="13" id="KW-1185">Reference proteome</keyword>
<evidence type="ECO:0000256" key="5">
    <source>
        <dbReference type="ARBA" id="ARBA00023157"/>
    </source>
</evidence>
<comment type="subcellular location">
    <subcellularLocation>
        <location evidence="1 7">Periplasm</location>
    </subcellularLocation>
</comment>
<evidence type="ECO:0000313" key="11">
    <source>
        <dbReference type="EMBL" id="MQW92345.1"/>
    </source>
</evidence>
<evidence type="ECO:0000256" key="8">
    <source>
        <dbReference type="SAM" id="MobiDB-lite"/>
    </source>
</evidence>
<protein>
    <recommendedName>
        <fullName evidence="7">Thiol:disulfide interchange protein</fullName>
    </recommendedName>
</protein>
<evidence type="ECO:0000313" key="12">
    <source>
        <dbReference type="EMBL" id="QGA12072.1"/>
    </source>
</evidence>
<sequence>MAFARSKVFVACTLALGMGLSACSNSNNEDKKQTTLTASAPATGEASTLTERNAQQRLSSNLEKNFKTAGIKAKITEIKATEVPNLFWVSLEGMTSVYATSDGKYIFQGDVIRLGDKALYNVSENLQADVTKKQFAALNAKDLLIYPAKGKAKHVIYVFTDVSCPYCHKFHEQMDEMNAKGIEVRYIAWPRGEQHMPAMEAIWCSADRRRAFDTAIAGGQIAGAANCQNPVKDQYQMGLNIGVNGTPGVYSSEGLYLGGYMTTAELLERLK</sequence>
<dbReference type="Pfam" id="PF10411">
    <property type="entry name" value="DsbC_N"/>
    <property type="match status" value="1"/>
</dbReference>
<dbReference type="EMBL" id="CP045650">
    <property type="protein sequence ID" value="QGA12072.1"/>
    <property type="molecule type" value="Genomic_DNA"/>
</dbReference>